<proteinExistence type="inferred from homology"/>
<evidence type="ECO:0000313" key="10">
    <source>
        <dbReference type="Proteomes" id="UP000030653"/>
    </source>
</evidence>
<dbReference type="GO" id="GO:0032543">
    <property type="term" value="P:mitochondrial translation"/>
    <property type="evidence" value="ECO:0007669"/>
    <property type="project" value="TreeGrafter"/>
</dbReference>
<dbReference type="Proteomes" id="UP000030653">
    <property type="component" value="Unassembled WGS sequence"/>
</dbReference>
<reference evidence="9 10" key="1">
    <citation type="journal article" date="2012" name="Science">
        <title>The Paleozoic origin of enzymatic lignin decomposition reconstructed from 31 fungal genomes.</title>
        <authorList>
            <person name="Floudas D."/>
            <person name="Binder M."/>
            <person name="Riley R."/>
            <person name="Barry K."/>
            <person name="Blanchette R.A."/>
            <person name="Henrissat B."/>
            <person name="Martinez A.T."/>
            <person name="Otillar R."/>
            <person name="Spatafora J.W."/>
            <person name="Yadav J.S."/>
            <person name="Aerts A."/>
            <person name="Benoit I."/>
            <person name="Boyd A."/>
            <person name="Carlson A."/>
            <person name="Copeland A."/>
            <person name="Coutinho P.M."/>
            <person name="de Vries R.P."/>
            <person name="Ferreira P."/>
            <person name="Findley K."/>
            <person name="Foster B."/>
            <person name="Gaskell J."/>
            <person name="Glotzer D."/>
            <person name="Gorecki P."/>
            <person name="Heitman J."/>
            <person name="Hesse C."/>
            <person name="Hori C."/>
            <person name="Igarashi K."/>
            <person name="Jurgens J.A."/>
            <person name="Kallen N."/>
            <person name="Kersten P."/>
            <person name="Kohler A."/>
            <person name="Kuees U."/>
            <person name="Kumar T.K.A."/>
            <person name="Kuo A."/>
            <person name="LaButti K."/>
            <person name="Larrondo L.F."/>
            <person name="Lindquist E."/>
            <person name="Ling A."/>
            <person name="Lombard V."/>
            <person name="Lucas S."/>
            <person name="Lundell T."/>
            <person name="Martin R."/>
            <person name="McLaughlin D.J."/>
            <person name="Morgenstern I."/>
            <person name="Morin E."/>
            <person name="Murat C."/>
            <person name="Nagy L.G."/>
            <person name="Nolan M."/>
            <person name="Ohm R.A."/>
            <person name="Patyshakuliyeva A."/>
            <person name="Rokas A."/>
            <person name="Ruiz-Duenas F.J."/>
            <person name="Sabat G."/>
            <person name="Salamov A."/>
            <person name="Samejima M."/>
            <person name="Schmutz J."/>
            <person name="Slot J.C."/>
            <person name="St John F."/>
            <person name="Stenlid J."/>
            <person name="Sun H."/>
            <person name="Sun S."/>
            <person name="Syed K."/>
            <person name="Tsang A."/>
            <person name="Wiebenga A."/>
            <person name="Young D."/>
            <person name="Pisabarro A."/>
            <person name="Eastwood D.C."/>
            <person name="Martin F."/>
            <person name="Cullen D."/>
            <person name="Grigoriev I.V."/>
            <person name="Hibbett D.S."/>
        </authorList>
    </citation>
    <scope>NUCLEOTIDE SEQUENCE [LARGE SCALE GENOMIC DNA]</scope>
    <source>
        <strain evidence="9 10">DJM-731 SS1</strain>
    </source>
</reference>
<dbReference type="PANTHER" id="PTHR21183">
    <property type="entry name" value="RIBOSOMAL PROTEIN L47, MITOCHONDRIAL-RELATED"/>
    <property type="match status" value="1"/>
</dbReference>
<evidence type="ECO:0000313" key="9">
    <source>
        <dbReference type="EMBL" id="EJU03237.1"/>
    </source>
</evidence>
<dbReference type="OrthoDB" id="270763at2759"/>
<comment type="similarity">
    <text evidence="2">Belongs to the universal ribosomal protein uL29 family.</text>
</comment>
<dbReference type="GO" id="GO:0003735">
    <property type="term" value="F:structural constituent of ribosome"/>
    <property type="evidence" value="ECO:0007669"/>
    <property type="project" value="InterPro"/>
</dbReference>
<keyword evidence="4" id="KW-0496">Mitochondrion</keyword>
<dbReference type="STRING" id="1858805.M5GB52"/>
<evidence type="ECO:0000256" key="6">
    <source>
        <dbReference type="ARBA" id="ARBA00035289"/>
    </source>
</evidence>
<dbReference type="PANTHER" id="PTHR21183:SF18">
    <property type="entry name" value="LARGE RIBOSOMAL SUBUNIT PROTEIN UL29M"/>
    <property type="match status" value="1"/>
</dbReference>
<evidence type="ECO:0000256" key="4">
    <source>
        <dbReference type="ARBA" id="ARBA00023128"/>
    </source>
</evidence>
<feature type="region of interest" description="Disordered" evidence="8">
    <location>
        <begin position="33"/>
        <end position="54"/>
    </location>
</feature>
<evidence type="ECO:0000256" key="1">
    <source>
        <dbReference type="ARBA" id="ARBA00004173"/>
    </source>
</evidence>
<keyword evidence="10" id="KW-1185">Reference proteome</keyword>
<dbReference type="GeneID" id="63692661"/>
<evidence type="ECO:0000256" key="7">
    <source>
        <dbReference type="ARBA" id="ARBA00035399"/>
    </source>
</evidence>
<dbReference type="Pfam" id="PF06984">
    <property type="entry name" value="MRP-L47"/>
    <property type="match status" value="1"/>
</dbReference>
<evidence type="ECO:0000256" key="8">
    <source>
        <dbReference type="SAM" id="MobiDB-lite"/>
    </source>
</evidence>
<evidence type="ECO:0000256" key="3">
    <source>
        <dbReference type="ARBA" id="ARBA00022980"/>
    </source>
</evidence>
<dbReference type="GO" id="GO:0005762">
    <property type="term" value="C:mitochondrial large ribosomal subunit"/>
    <property type="evidence" value="ECO:0007669"/>
    <property type="project" value="TreeGrafter"/>
</dbReference>
<protein>
    <recommendedName>
        <fullName evidence="6">Large ribosomal subunit protein uL29m</fullName>
    </recommendedName>
    <alternativeName>
        <fullName evidence="7">54S ribosomal protein L4, mitochondrial</fullName>
    </alternativeName>
</protein>
<name>M5GB52_DACPD</name>
<organism evidence="9 10">
    <name type="scientific">Dacryopinax primogenitus (strain DJM 731)</name>
    <name type="common">Brown rot fungus</name>
    <dbReference type="NCBI Taxonomy" id="1858805"/>
    <lineage>
        <taxon>Eukaryota</taxon>
        <taxon>Fungi</taxon>
        <taxon>Dikarya</taxon>
        <taxon>Basidiomycota</taxon>
        <taxon>Agaricomycotina</taxon>
        <taxon>Dacrymycetes</taxon>
        <taxon>Dacrymycetales</taxon>
        <taxon>Dacrymycetaceae</taxon>
        <taxon>Dacryopinax</taxon>
    </lineage>
</organism>
<sequence length="209" mass="23933">MSFLRRLPSFLPSPSTSRALPITFIRSYAVPRPSAYTNPPPPPKVPPPNPDGTLRPHLGVVTSPNHGLFGFFHRDKDDKVVTLEMRDKRTEFSGRSWSAPELRRKSFLDLHTLWYILIRERNVLHTQLEEWKKVGGKPEHFANIDKLNNRCRKSLARIKAILNERRLAFKQARRITAKVEKNRINTERRWARKAAATAGEAGAPVAETV</sequence>
<dbReference type="InterPro" id="IPR038340">
    <property type="entry name" value="MRP-L47_sf"/>
</dbReference>
<dbReference type="Gene3D" id="6.10.330.20">
    <property type="match status" value="1"/>
</dbReference>
<dbReference type="OMA" id="EVNPNHG"/>
<keyword evidence="5" id="KW-0687">Ribonucleoprotein</keyword>
<gene>
    <name evidence="9" type="ORF">DACRYDRAFT_99555</name>
</gene>
<accession>M5GB52</accession>
<dbReference type="EMBL" id="JH795860">
    <property type="protein sequence ID" value="EJU03237.1"/>
    <property type="molecule type" value="Genomic_DNA"/>
</dbReference>
<keyword evidence="3" id="KW-0689">Ribosomal protein</keyword>
<feature type="compositionally biased region" description="Pro residues" evidence="8">
    <location>
        <begin position="38"/>
        <end position="50"/>
    </location>
</feature>
<evidence type="ECO:0000256" key="2">
    <source>
        <dbReference type="ARBA" id="ARBA00009254"/>
    </source>
</evidence>
<evidence type="ECO:0000256" key="5">
    <source>
        <dbReference type="ARBA" id="ARBA00023274"/>
    </source>
</evidence>
<dbReference type="RefSeq" id="XP_040630131.1">
    <property type="nucleotide sequence ID" value="XM_040777599.1"/>
</dbReference>
<dbReference type="AlphaFoldDB" id="M5GB52"/>
<dbReference type="HOGENOM" id="CLU_075349_1_0_1"/>
<comment type="subcellular location">
    <subcellularLocation>
        <location evidence="1">Mitochondrion</location>
    </subcellularLocation>
</comment>
<dbReference type="InterPro" id="IPR010729">
    <property type="entry name" value="Ribosomal_uL29_mit"/>
</dbReference>